<reference evidence="3" key="1">
    <citation type="journal article" date="2019" name="Int. J. Syst. Evol. Microbiol.">
        <title>The Global Catalogue of Microorganisms (GCM) 10K type strain sequencing project: providing services to taxonomists for standard genome sequencing and annotation.</title>
        <authorList>
            <consortium name="The Broad Institute Genomics Platform"/>
            <consortium name="The Broad Institute Genome Sequencing Center for Infectious Disease"/>
            <person name="Wu L."/>
            <person name="Ma J."/>
        </authorList>
    </citation>
    <scope>NUCLEOTIDE SEQUENCE [LARGE SCALE GENOMIC DNA]</scope>
    <source>
        <strain evidence="3">TISTR 2562</strain>
    </source>
</reference>
<feature type="transmembrane region" description="Helical" evidence="1">
    <location>
        <begin position="79"/>
        <end position="101"/>
    </location>
</feature>
<feature type="transmembrane region" description="Helical" evidence="1">
    <location>
        <begin position="121"/>
        <end position="144"/>
    </location>
</feature>
<feature type="transmembrane region" description="Helical" evidence="1">
    <location>
        <begin position="164"/>
        <end position="192"/>
    </location>
</feature>
<feature type="transmembrane region" description="Helical" evidence="1">
    <location>
        <begin position="261"/>
        <end position="277"/>
    </location>
</feature>
<accession>A0ABW5U6W1</accession>
<evidence type="ECO:0000313" key="3">
    <source>
        <dbReference type="Proteomes" id="UP001597474"/>
    </source>
</evidence>
<keyword evidence="3" id="KW-1185">Reference proteome</keyword>
<evidence type="ECO:0008006" key="4">
    <source>
        <dbReference type="Google" id="ProtNLM"/>
    </source>
</evidence>
<keyword evidence="1" id="KW-0472">Membrane</keyword>
<dbReference type="EMBL" id="JBHUMP010000038">
    <property type="protein sequence ID" value="MFD2741663.1"/>
    <property type="molecule type" value="Genomic_DNA"/>
</dbReference>
<feature type="transmembrane region" description="Helical" evidence="1">
    <location>
        <begin position="237"/>
        <end position="255"/>
    </location>
</feature>
<keyword evidence="1" id="KW-0812">Transmembrane</keyword>
<dbReference type="RefSeq" id="WP_386376090.1">
    <property type="nucleotide sequence ID" value="NZ_JBHUMP010000038.1"/>
</dbReference>
<evidence type="ECO:0000313" key="2">
    <source>
        <dbReference type="EMBL" id="MFD2741663.1"/>
    </source>
</evidence>
<sequence length="318" mass="36890">MNSLPLVVLTRLLALTFGALLIHLGATQSADFWNYHDLFAAHWSMDIRSLTDLIGFVWTSKSFYEIMDPVFRISPELPYYLSWLVLWVGLCFYGFRGLHWFLFFSFFPGPDLLLNVIRQEFALGIAAIFLSLSGPMLASLAFLFHPSGILTIAFLYVSDRFEKILLSGLLNGMLLILGTVLALVLALNSTFFEMGLAKLDAKRGLAEFGSHFIYFVYFQLAFLAFLCLYIQSRVRRILFFGTIAFCIVMTVSDIYFYRFIYIFYPFVVFDIGETLRIRPRRRRRRRRRRRILDWVSRWLRYGIIASSGAFVTMSSISN</sequence>
<protein>
    <recommendedName>
        <fullName evidence="4">EpsG family protein</fullName>
    </recommendedName>
</protein>
<comment type="caution">
    <text evidence="2">The sequence shown here is derived from an EMBL/GenBank/DDBJ whole genome shotgun (WGS) entry which is preliminary data.</text>
</comment>
<keyword evidence="1" id="KW-1133">Transmembrane helix</keyword>
<evidence type="ECO:0000256" key="1">
    <source>
        <dbReference type="SAM" id="Phobius"/>
    </source>
</evidence>
<dbReference type="Proteomes" id="UP001597474">
    <property type="component" value="Unassembled WGS sequence"/>
</dbReference>
<feature type="transmembrane region" description="Helical" evidence="1">
    <location>
        <begin position="212"/>
        <end position="230"/>
    </location>
</feature>
<name>A0ABW5U6W1_9RHOB</name>
<gene>
    <name evidence="2" type="ORF">ACFSUD_19050</name>
</gene>
<organism evidence="2 3">
    <name type="scientific">Sulfitobacter aestuarii</name>
    <dbReference type="NCBI Taxonomy" id="2161676"/>
    <lineage>
        <taxon>Bacteria</taxon>
        <taxon>Pseudomonadati</taxon>
        <taxon>Pseudomonadota</taxon>
        <taxon>Alphaproteobacteria</taxon>
        <taxon>Rhodobacterales</taxon>
        <taxon>Roseobacteraceae</taxon>
        <taxon>Sulfitobacter</taxon>
    </lineage>
</organism>
<feature type="transmembrane region" description="Helical" evidence="1">
    <location>
        <begin position="298"/>
        <end position="316"/>
    </location>
</feature>
<proteinExistence type="predicted"/>